<protein>
    <submittedName>
        <fullName evidence="1">Uncharacterized protein</fullName>
    </submittedName>
</protein>
<accession>A0A182D5D8</accession>
<name>A0A182D5D8_BLAVI</name>
<organism evidence="1">
    <name type="scientific">Blastochloris viridis</name>
    <name type="common">Rhodopseudomonas viridis</name>
    <dbReference type="NCBI Taxonomy" id="1079"/>
    <lineage>
        <taxon>Bacteria</taxon>
        <taxon>Pseudomonadati</taxon>
        <taxon>Pseudomonadota</taxon>
        <taxon>Alphaproteobacteria</taxon>
        <taxon>Hyphomicrobiales</taxon>
        <taxon>Blastochloridaceae</taxon>
        <taxon>Blastochloris</taxon>
    </lineage>
</organism>
<reference evidence="1" key="1">
    <citation type="journal article" date="2015" name="Genome Announc.">
        <title>Complete Genome Sequence of the Bacteriochlorophyll b-Producing Photosynthetic Bacterium Blastochloris viridis.</title>
        <authorList>
            <person name="Tsukatani Y."/>
            <person name="Hirose Y."/>
            <person name="Harada J."/>
            <person name="Misawa N."/>
            <person name="Mori K."/>
            <person name="Inoue K."/>
            <person name="Tamiaki H."/>
        </authorList>
    </citation>
    <scope>NUCLEOTIDE SEQUENCE [LARGE SCALE GENOMIC DNA]</scope>
    <source>
        <strain evidence="1">DSM 133</strain>
    </source>
</reference>
<gene>
    <name evidence="1" type="ORF">BV133_3031</name>
</gene>
<dbReference type="AlphaFoldDB" id="A0A182D5D8"/>
<evidence type="ECO:0000313" key="1">
    <source>
        <dbReference type="EMBL" id="BAS00625.1"/>
    </source>
</evidence>
<sequence length="41" mass="4145">MGSGGLTDPTDAIGLCVLTGEDSALDSKAGFWGDLSESALW</sequence>
<dbReference type="EMBL" id="AP014854">
    <property type="protein sequence ID" value="BAS00625.1"/>
    <property type="molecule type" value="Genomic_DNA"/>
</dbReference>
<proteinExistence type="predicted"/>